<evidence type="ECO:0000313" key="4">
    <source>
        <dbReference type="Proteomes" id="UP000233248"/>
    </source>
</evidence>
<dbReference type="Gene3D" id="3.80.30.20">
    <property type="entry name" value="tm_1862 like domain"/>
    <property type="match status" value="1"/>
</dbReference>
<dbReference type="InterPro" id="IPR034505">
    <property type="entry name" value="Coproporphyrinogen-III_oxidase"/>
</dbReference>
<dbReference type="SFLD" id="SFLDG01065">
    <property type="entry name" value="anaerobic_coproporphyrinogen-I"/>
    <property type="match status" value="1"/>
</dbReference>
<dbReference type="PROSITE" id="PS51918">
    <property type="entry name" value="RADICAL_SAM"/>
    <property type="match status" value="1"/>
</dbReference>
<name>A0A2N1IZN2_9BACT</name>
<keyword evidence="4" id="KW-1185">Reference proteome</keyword>
<feature type="domain" description="Radical SAM core" evidence="2">
    <location>
        <begin position="50"/>
        <end position="281"/>
    </location>
</feature>
<keyword evidence="1" id="KW-0472">Membrane</keyword>
<evidence type="ECO:0000259" key="2">
    <source>
        <dbReference type="PROSITE" id="PS51918"/>
    </source>
</evidence>
<protein>
    <submittedName>
        <fullName evidence="3">Coproporphyrinogen III oxidase</fullName>
    </submittedName>
</protein>
<dbReference type="CDD" id="cd01335">
    <property type="entry name" value="Radical_SAM"/>
    <property type="match status" value="1"/>
</dbReference>
<dbReference type="NCBIfam" id="NF006385">
    <property type="entry name" value="PRK08629.1"/>
    <property type="match status" value="1"/>
</dbReference>
<dbReference type="GO" id="GO:0003824">
    <property type="term" value="F:catalytic activity"/>
    <property type="evidence" value="ECO:0007669"/>
    <property type="project" value="InterPro"/>
</dbReference>
<dbReference type="OrthoDB" id="9808022at2"/>
<dbReference type="EMBL" id="NXIF01000071">
    <property type="protein sequence ID" value="PKI79714.1"/>
    <property type="molecule type" value="Genomic_DNA"/>
</dbReference>
<comment type="caution">
    <text evidence="3">The sequence shown here is derived from an EMBL/GenBank/DDBJ whole genome shotgun (WGS) entry which is preliminary data.</text>
</comment>
<dbReference type="SMART" id="SM00729">
    <property type="entry name" value="Elp3"/>
    <property type="match status" value="1"/>
</dbReference>
<organism evidence="3 4">
    <name type="scientific">Malaciobacter halophilus</name>
    <dbReference type="NCBI Taxonomy" id="197482"/>
    <lineage>
        <taxon>Bacteria</taxon>
        <taxon>Pseudomonadati</taxon>
        <taxon>Campylobacterota</taxon>
        <taxon>Epsilonproteobacteria</taxon>
        <taxon>Campylobacterales</taxon>
        <taxon>Arcobacteraceae</taxon>
        <taxon>Malaciobacter</taxon>
    </lineage>
</organism>
<dbReference type="SUPFAM" id="SSF102114">
    <property type="entry name" value="Radical SAM enzymes"/>
    <property type="match status" value="1"/>
</dbReference>
<evidence type="ECO:0000313" key="3">
    <source>
        <dbReference type="EMBL" id="PKI79714.1"/>
    </source>
</evidence>
<gene>
    <name evidence="3" type="ORF">CP960_13035</name>
</gene>
<proteinExistence type="predicted"/>
<dbReference type="Pfam" id="PF04055">
    <property type="entry name" value="Radical_SAM"/>
    <property type="match status" value="1"/>
</dbReference>
<dbReference type="SFLD" id="SFLDS00029">
    <property type="entry name" value="Radical_SAM"/>
    <property type="match status" value="1"/>
</dbReference>
<reference evidence="3 4" key="1">
    <citation type="submission" date="2017-09" db="EMBL/GenBank/DDBJ databases">
        <title>Genomics of the genus Arcobacter.</title>
        <authorList>
            <person name="Perez-Cataluna A."/>
            <person name="Figueras M.J."/>
            <person name="Salas-Masso N."/>
        </authorList>
    </citation>
    <scope>NUCLEOTIDE SEQUENCE [LARGE SCALE GENOMIC DNA]</scope>
    <source>
        <strain evidence="3 4">DSM 18005</strain>
    </source>
</reference>
<dbReference type="AlphaFoldDB" id="A0A2N1IZN2"/>
<dbReference type="InterPro" id="IPR007197">
    <property type="entry name" value="rSAM"/>
</dbReference>
<accession>A0A2N1IZN2</accession>
<dbReference type="InterPro" id="IPR006638">
    <property type="entry name" value="Elp3/MiaA/NifB-like_rSAM"/>
</dbReference>
<dbReference type="GO" id="GO:0006779">
    <property type="term" value="P:porphyrin-containing compound biosynthetic process"/>
    <property type="evidence" value="ECO:0007669"/>
    <property type="project" value="TreeGrafter"/>
</dbReference>
<dbReference type="PANTHER" id="PTHR13932">
    <property type="entry name" value="COPROPORPHYRINIGEN III OXIDASE"/>
    <property type="match status" value="1"/>
</dbReference>
<dbReference type="Proteomes" id="UP000233248">
    <property type="component" value="Unassembled WGS sequence"/>
</dbReference>
<evidence type="ECO:0000256" key="1">
    <source>
        <dbReference type="SAM" id="Phobius"/>
    </source>
</evidence>
<dbReference type="InterPro" id="IPR023404">
    <property type="entry name" value="rSAM_horseshoe"/>
</dbReference>
<dbReference type="GO" id="GO:0005737">
    <property type="term" value="C:cytoplasm"/>
    <property type="evidence" value="ECO:0007669"/>
    <property type="project" value="TreeGrafter"/>
</dbReference>
<feature type="transmembrane region" description="Helical" evidence="1">
    <location>
        <begin position="401"/>
        <end position="417"/>
    </location>
</feature>
<keyword evidence="1" id="KW-0812">Transmembrane</keyword>
<keyword evidence="1" id="KW-1133">Transmembrane helix</keyword>
<sequence length="426" mass="49536">MKSVIKEKVMVNNLKEIFSIFTAKAVVRNTFASCVNITPTSNNETKYLSINTTKKYLLYIHVPFCDNLCPFCTFHKYKHNFEDSNRYFKTLREEIKILKRKDVKIDSVYIGGGTPLINEKELRITIKLVKKLFNVDDISCETDPNHIDVDKVYRLKGLVKRLSIGVQSFNDEILQQLSRYKRFGSSNEIKQKISKIVGILPITNIDLIFNIPNQTEQILRDDIKSAKQLGVEQITTYPLMSSDLNASFLKSKQINRNEQKFYNIIKEQLEDYSKNNMWSFSKKVVDLSDEYVSTHEEYIGVGSGAFSYLDGKLFINAFDLKEYENRIITKEDALMAKSEFENINKIEYAVLSSLFGGKLDIEKFNKLYDVNLEKLLRKELYLVKKLDVIRIEEGVIYPTKFGEYLLVIMMASFYSGMDKVRAMFRK</sequence>
<dbReference type="PANTHER" id="PTHR13932:SF5">
    <property type="entry name" value="RADICAL S-ADENOSYL METHIONINE DOMAIN-CONTAINING PROTEIN 1, MITOCHONDRIAL"/>
    <property type="match status" value="1"/>
</dbReference>
<dbReference type="GO" id="GO:0051539">
    <property type="term" value="F:4 iron, 4 sulfur cluster binding"/>
    <property type="evidence" value="ECO:0007669"/>
    <property type="project" value="TreeGrafter"/>
</dbReference>
<dbReference type="InterPro" id="IPR058240">
    <property type="entry name" value="rSAM_sf"/>
</dbReference>